<protein>
    <submittedName>
        <fullName evidence="7">Protein CtaG</fullName>
    </submittedName>
</protein>
<dbReference type="Pfam" id="PF09678">
    <property type="entry name" value="Caa3_CtaG"/>
    <property type="match status" value="1"/>
</dbReference>
<sequence>MMHSHMHHAAHAGSPAASWFHWEAILIVLILGIGYAWYTGPRQKRMATTSPVPTHQKVWFYTGLMLIYAAHGSPLVDWGHISFSVHMLQQSIMYLMVPPAILLGMPPDAARAIVKRLPKGLFAFLTQPLISILLFNLLFSLYHVPVIFDTLMSQTWYHVISHTLLILTAFMMWWPVVCPVPELDKLSELKKIAYIFANGILITPACALIIFARDLLYASYGHVQVFGFLPPIDDQQFGGVIMKIIQEIVYGTALGITFFRWVKKERAKSDEQTDAIAVRMSTAESDGHA</sequence>
<organism evidence="7 8">
    <name type="scientific">Polycladomyces abyssicola</name>
    <dbReference type="NCBI Taxonomy" id="1125966"/>
    <lineage>
        <taxon>Bacteria</taxon>
        <taxon>Bacillati</taxon>
        <taxon>Bacillota</taxon>
        <taxon>Bacilli</taxon>
        <taxon>Bacillales</taxon>
        <taxon>Thermoactinomycetaceae</taxon>
        <taxon>Polycladomyces</taxon>
    </lineage>
</organism>
<evidence type="ECO:0000256" key="2">
    <source>
        <dbReference type="ARBA" id="ARBA00022475"/>
    </source>
</evidence>
<proteinExistence type="predicted"/>
<feature type="transmembrane region" description="Helical" evidence="6">
    <location>
        <begin position="121"/>
        <end position="144"/>
    </location>
</feature>
<evidence type="ECO:0000256" key="5">
    <source>
        <dbReference type="ARBA" id="ARBA00023136"/>
    </source>
</evidence>
<reference evidence="7" key="1">
    <citation type="journal article" date="2013" name="Int. J. Syst. Evol. Microbiol.">
        <title>Polycladomyces abyssicola gen. nov., sp. nov., a thermophilic filamentous bacterium isolated from hemipelagic sediment.</title>
        <authorList>
            <person name="Tsubouchi T."/>
            <person name="Shimane Y."/>
            <person name="Mori K."/>
            <person name="Usui K."/>
            <person name="Hiraki T."/>
            <person name="Tame A."/>
            <person name="Uematsu K."/>
            <person name="Maruyama T."/>
            <person name="Hatada Y."/>
        </authorList>
    </citation>
    <scope>NUCLEOTIDE SEQUENCE</scope>
    <source>
        <strain evidence="7">JIR-001</strain>
    </source>
</reference>
<feature type="transmembrane region" description="Helical" evidence="6">
    <location>
        <begin position="192"/>
        <end position="212"/>
    </location>
</feature>
<evidence type="ECO:0000256" key="1">
    <source>
        <dbReference type="ARBA" id="ARBA00004651"/>
    </source>
</evidence>
<feature type="transmembrane region" description="Helical" evidence="6">
    <location>
        <begin position="58"/>
        <end position="76"/>
    </location>
</feature>
<reference evidence="7" key="2">
    <citation type="journal article" date="2021" name="Microbiol. Resour. Announc.">
        <title>Complete Genome Sequence of Polycladomyces abyssicola JIR-001T, Isolated from Hemipelagic Sediment in Deep Seawater.</title>
        <authorList>
            <person name="Tsubouchi T."/>
            <person name="Kaneko Y."/>
        </authorList>
    </citation>
    <scope>NUCLEOTIDE SEQUENCE</scope>
    <source>
        <strain evidence="7">JIR-001</strain>
    </source>
</reference>
<feature type="transmembrane region" description="Helical" evidence="6">
    <location>
        <begin position="20"/>
        <end position="38"/>
    </location>
</feature>
<feature type="transmembrane region" description="Helical" evidence="6">
    <location>
        <begin position="156"/>
        <end position="180"/>
    </location>
</feature>
<keyword evidence="8" id="KW-1185">Reference proteome</keyword>
<gene>
    <name evidence="7" type="primary">ctaG</name>
    <name evidence="7" type="ORF">JIR001_27190</name>
</gene>
<evidence type="ECO:0000313" key="8">
    <source>
        <dbReference type="Proteomes" id="UP000677436"/>
    </source>
</evidence>
<comment type="subcellular location">
    <subcellularLocation>
        <location evidence="1">Cell membrane</location>
        <topology evidence="1">Multi-pass membrane protein</topology>
    </subcellularLocation>
</comment>
<evidence type="ECO:0000256" key="4">
    <source>
        <dbReference type="ARBA" id="ARBA00022989"/>
    </source>
</evidence>
<name>A0A8D5ZQ03_9BACL</name>
<feature type="transmembrane region" description="Helical" evidence="6">
    <location>
        <begin position="88"/>
        <end position="109"/>
    </location>
</feature>
<keyword evidence="4 6" id="KW-1133">Transmembrane helix</keyword>
<evidence type="ECO:0000313" key="7">
    <source>
        <dbReference type="EMBL" id="BCU82936.1"/>
    </source>
</evidence>
<dbReference type="KEGG" id="pabs:JIR001_27190"/>
<keyword evidence="2" id="KW-1003">Cell membrane</keyword>
<evidence type="ECO:0000256" key="3">
    <source>
        <dbReference type="ARBA" id="ARBA00022692"/>
    </source>
</evidence>
<dbReference type="InterPro" id="IPR019108">
    <property type="entry name" value="Caa3_assmbl_CtaG-rel"/>
</dbReference>
<dbReference type="Proteomes" id="UP000677436">
    <property type="component" value="Chromosome"/>
</dbReference>
<dbReference type="AlphaFoldDB" id="A0A8D5ZQ03"/>
<keyword evidence="5 6" id="KW-0472">Membrane</keyword>
<feature type="transmembrane region" description="Helical" evidence="6">
    <location>
        <begin position="240"/>
        <end position="262"/>
    </location>
</feature>
<dbReference type="EMBL" id="AP024601">
    <property type="protein sequence ID" value="BCU82936.1"/>
    <property type="molecule type" value="Genomic_DNA"/>
</dbReference>
<dbReference type="RefSeq" id="WP_246512123.1">
    <property type="nucleotide sequence ID" value="NZ_AP024601.1"/>
</dbReference>
<keyword evidence="3 6" id="KW-0812">Transmembrane</keyword>
<evidence type="ECO:0000256" key="6">
    <source>
        <dbReference type="SAM" id="Phobius"/>
    </source>
</evidence>
<accession>A0A8D5ZQ03</accession>
<dbReference type="GO" id="GO:0005886">
    <property type="term" value="C:plasma membrane"/>
    <property type="evidence" value="ECO:0007669"/>
    <property type="project" value="UniProtKB-SubCell"/>
</dbReference>